<dbReference type="AlphaFoldDB" id="A0A0R0CAE5"/>
<evidence type="ECO:0000259" key="11">
    <source>
        <dbReference type="Pfam" id="PF13954"/>
    </source>
</evidence>
<evidence type="ECO:0000256" key="2">
    <source>
        <dbReference type="ARBA" id="ARBA00008064"/>
    </source>
</evidence>
<dbReference type="PANTHER" id="PTHR30451:SF20">
    <property type="entry name" value="FIMBRIAE USHER"/>
    <property type="match status" value="1"/>
</dbReference>
<protein>
    <submittedName>
        <fullName evidence="12">Fimbrial protein</fullName>
    </submittedName>
</protein>
<dbReference type="EMBL" id="LDJI01000021">
    <property type="protein sequence ID" value="KRG63634.1"/>
    <property type="molecule type" value="Genomic_DNA"/>
</dbReference>
<evidence type="ECO:0000256" key="5">
    <source>
        <dbReference type="ARBA" id="ARBA00022692"/>
    </source>
</evidence>
<name>A0A0R0CAE5_9GAMM</name>
<gene>
    <name evidence="12" type="ORF">ABB26_11670</name>
</gene>
<dbReference type="Pfam" id="PF00577">
    <property type="entry name" value="Usher"/>
    <property type="match status" value="1"/>
</dbReference>
<dbReference type="SUPFAM" id="SSF141729">
    <property type="entry name" value="FimD N-terminal domain-like"/>
    <property type="match status" value="1"/>
</dbReference>
<feature type="domain" description="PapC N-terminal" evidence="11">
    <location>
        <begin position="51"/>
        <end position="198"/>
    </location>
</feature>
<dbReference type="GO" id="GO:0009279">
    <property type="term" value="C:cell outer membrane"/>
    <property type="evidence" value="ECO:0007669"/>
    <property type="project" value="UniProtKB-SubCell"/>
</dbReference>
<dbReference type="InterPro" id="IPR043142">
    <property type="entry name" value="PapC-like_C_sf"/>
</dbReference>
<evidence type="ECO:0000256" key="4">
    <source>
        <dbReference type="ARBA" id="ARBA00022452"/>
    </source>
</evidence>
<feature type="domain" description="PapC-like C-terminal" evidence="10">
    <location>
        <begin position="776"/>
        <end position="840"/>
    </location>
</feature>
<keyword evidence="8" id="KW-0998">Cell outer membrane</keyword>
<keyword evidence="4" id="KW-1134">Transmembrane beta strand</keyword>
<dbReference type="Pfam" id="PF13953">
    <property type="entry name" value="PapC_C"/>
    <property type="match status" value="1"/>
</dbReference>
<evidence type="ECO:0000313" key="12">
    <source>
        <dbReference type="EMBL" id="KRG63634.1"/>
    </source>
</evidence>
<dbReference type="InterPro" id="IPR042186">
    <property type="entry name" value="FimD_plug_dom"/>
</dbReference>
<dbReference type="InterPro" id="IPR025885">
    <property type="entry name" value="PapC_N"/>
</dbReference>
<dbReference type="PATRIC" id="fig|405444.3.peg.1424"/>
<dbReference type="FunFam" id="2.60.40.3110:FF:000001">
    <property type="entry name" value="Putative fimbrial outer membrane usher"/>
    <property type="match status" value="1"/>
</dbReference>
<dbReference type="Proteomes" id="UP000050864">
    <property type="component" value="Unassembled WGS sequence"/>
</dbReference>
<dbReference type="Gene3D" id="2.60.40.2610">
    <property type="entry name" value="Outer membrane usher protein FimD, plug domain"/>
    <property type="match status" value="1"/>
</dbReference>
<dbReference type="Gene3D" id="2.60.40.2070">
    <property type="match status" value="1"/>
</dbReference>
<keyword evidence="3" id="KW-0813">Transport</keyword>
<dbReference type="GO" id="GO:0015473">
    <property type="term" value="F:fimbrial usher porin activity"/>
    <property type="evidence" value="ECO:0007669"/>
    <property type="project" value="InterPro"/>
</dbReference>
<keyword evidence="6 9" id="KW-0732">Signal</keyword>
<feature type="signal peptide" evidence="9">
    <location>
        <begin position="1"/>
        <end position="37"/>
    </location>
</feature>
<proteinExistence type="inferred from homology"/>
<dbReference type="STRING" id="405444.ABB26_11670"/>
<dbReference type="InterPro" id="IPR025949">
    <property type="entry name" value="PapC-like_C"/>
</dbReference>
<comment type="subcellular location">
    <subcellularLocation>
        <location evidence="1">Cell outer membrane</location>
        <topology evidence="1">Multi-pass membrane protein</topology>
    </subcellularLocation>
</comment>
<accession>A0A0R0CAE5</accession>
<evidence type="ECO:0000256" key="8">
    <source>
        <dbReference type="ARBA" id="ARBA00023237"/>
    </source>
</evidence>
<keyword evidence="5" id="KW-0812">Transmembrane</keyword>
<evidence type="ECO:0000256" key="9">
    <source>
        <dbReference type="SAM" id="SignalP"/>
    </source>
</evidence>
<dbReference type="GO" id="GO:0009297">
    <property type="term" value="P:pilus assembly"/>
    <property type="evidence" value="ECO:0007669"/>
    <property type="project" value="InterPro"/>
</dbReference>
<sequence>MITATSRLVPRTCLPRRQRLPTLILVALAAQCFDAVAAEVAMSAVAMAPVQFDSEFLVAGGSRNADLSHFEKGNAVLPGSYRVDIYVNADHRARVDVPFRMISGHTEAQACFDAALLQRVGVNMERLPDDIRTQLLTQEQCLPLAQAVADARADFDFGVQRLNLSVPQAALLHRPRGYVDPSAWDAGINAAMLGYSLNMYRQDSSSAGSASMQGHLGLNMGVNVAGWRFRHDGSYRFDDRGNHRYQAIASYAKREVTSLAAELTVGETYTRGELFDSIAFRGLRLETDERMLPDSLRGYAPTVRGMAHSNARVTIRQNNVLIHESTVAPGEFEINDLYATGYGGDLQVTVQEADGSSRVFSVPFAAVPMSLRPGSSRFNAVLGQMRDAPATDESLFVQGTWQRGISNRTTGYTGLTLAAGYVSGIMGVALNTRLGAVGADITQSSTHFPGKGTEQGASYRLSYARDVASTGTNVSLAAYRYSTGGFYGLNEAVAARAFASREAELSPQRQRNRASLTLGQRLAERGGRLSVTASVADYWNHGGSDVNYSASYSGHFRTVGYSLSANRSYLGSGRADTQYYANFSLPLGRTRPQTLNSNFSHVSNGRNQAQTTLSGAAGEGSKLSYGLTATHTQGGGIPSDSGASANITYRAPKAELSASASAGSGYSQMSLAARGALVVHSGGWTLSQPISETFGIVEAADAEGARLLSASGVSVDRRGYAVIPYLTPYRMNAVELDPKGLSTDVELKASGQQVAPRAGAVALVKFATAYGRSAVLEVKRADGSVLPFGANVLDEDGREMGVVGQAGRVFARGLKEQGRLTVRWSDAETNVCSIDYALPQRQDKTEGIQTVSGTCRPG</sequence>
<evidence type="ECO:0000256" key="7">
    <source>
        <dbReference type="ARBA" id="ARBA00023136"/>
    </source>
</evidence>
<keyword evidence="13" id="KW-1185">Reference proteome</keyword>
<evidence type="ECO:0000313" key="13">
    <source>
        <dbReference type="Proteomes" id="UP000050864"/>
    </source>
</evidence>
<comment type="similarity">
    <text evidence="2">Belongs to the fimbrial export usher family.</text>
</comment>
<dbReference type="InterPro" id="IPR000015">
    <property type="entry name" value="Fimb_usher"/>
</dbReference>
<evidence type="ECO:0000256" key="1">
    <source>
        <dbReference type="ARBA" id="ARBA00004571"/>
    </source>
</evidence>
<comment type="caution">
    <text evidence="12">The sequence shown here is derived from an EMBL/GenBank/DDBJ whole genome shotgun (WGS) entry which is preliminary data.</text>
</comment>
<dbReference type="InterPro" id="IPR037224">
    <property type="entry name" value="PapC_N_sf"/>
</dbReference>
<dbReference type="Pfam" id="PF13954">
    <property type="entry name" value="PapC_N"/>
    <property type="match status" value="1"/>
</dbReference>
<evidence type="ECO:0000256" key="3">
    <source>
        <dbReference type="ARBA" id="ARBA00022448"/>
    </source>
</evidence>
<dbReference type="PANTHER" id="PTHR30451">
    <property type="entry name" value="OUTER MEMBRANE USHER PROTEIN"/>
    <property type="match status" value="1"/>
</dbReference>
<reference evidence="12 13" key="1">
    <citation type="submission" date="2015-05" db="EMBL/GenBank/DDBJ databases">
        <title>Genome sequencing and analysis of members of genus Stenotrophomonas.</title>
        <authorList>
            <person name="Patil P.P."/>
            <person name="Midha S."/>
            <person name="Patil P.B."/>
        </authorList>
    </citation>
    <scope>NUCLEOTIDE SEQUENCE [LARGE SCALE GENOMIC DNA]</scope>
    <source>
        <strain evidence="12 13">DSM 18929</strain>
    </source>
</reference>
<keyword evidence="7" id="KW-0472">Membrane</keyword>
<evidence type="ECO:0000256" key="6">
    <source>
        <dbReference type="ARBA" id="ARBA00022729"/>
    </source>
</evidence>
<evidence type="ECO:0000259" key="10">
    <source>
        <dbReference type="Pfam" id="PF13953"/>
    </source>
</evidence>
<dbReference type="Gene3D" id="3.10.20.410">
    <property type="match status" value="1"/>
</dbReference>
<feature type="chain" id="PRO_5006393748" evidence="9">
    <location>
        <begin position="38"/>
        <end position="858"/>
    </location>
</feature>
<dbReference type="Gene3D" id="2.60.40.3110">
    <property type="match status" value="1"/>
</dbReference>
<organism evidence="12 13">
    <name type="scientific">Stenotrophomonas humi</name>
    <dbReference type="NCBI Taxonomy" id="405444"/>
    <lineage>
        <taxon>Bacteria</taxon>
        <taxon>Pseudomonadati</taxon>
        <taxon>Pseudomonadota</taxon>
        <taxon>Gammaproteobacteria</taxon>
        <taxon>Lysobacterales</taxon>
        <taxon>Lysobacteraceae</taxon>
        <taxon>Stenotrophomonas</taxon>
    </lineage>
</organism>